<evidence type="ECO:0000256" key="1">
    <source>
        <dbReference type="ARBA" id="ARBA00005054"/>
    </source>
</evidence>
<dbReference type="RefSeq" id="WP_315948240.1">
    <property type="nucleotide sequence ID" value="NZ_JAWCUA010000010.1"/>
</dbReference>
<protein>
    <recommendedName>
        <fullName evidence="2">phosphoribosylglycinamide formyltransferase 1</fullName>
        <ecNumber evidence="2">2.1.2.2</ecNumber>
    </recommendedName>
</protein>
<name>A0ABU3R4G5_9GAMM</name>
<dbReference type="Gene3D" id="3.40.50.170">
    <property type="entry name" value="Formyl transferase, N-terminal domain"/>
    <property type="match status" value="1"/>
</dbReference>
<dbReference type="EC" id="2.1.2.2" evidence="2"/>
<dbReference type="Pfam" id="PF00551">
    <property type="entry name" value="Formyl_trans_N"/>
    <property type="match status" value="1"/>
</dbReference>
<dbReference type="Proteomes" id="UP001257914">
    <property type="component" value="Unassembled WGS sequence"/>
</dbReference>
<reference evidence="6 7" key="1">
    <citation type="submission" date="2023-10" db="EMBL/GenBank/DDBJ databases">
        <title>Psychrosphaera aquimaarina strain SW33 isolated from seawater.</title>
        <authorList>
            <person name="Bayburt H."/>
            <person name="Kim J.M."/>
            <person name="Choi B.J."/>
            <person name="Jeon C.O."/>
        </authorList>
    </citation>
    <scope>NUCLEOTIDE SEQUENCE [LARGE SCALE GENOMIC DNA]</scope>
    <source>
        <strain evidence="6 7">KCTC 52743</strain>
    </source>
</reference>
<gene>
    <name evidence="6" type="ORF">RT723_16510</name>
</gene>
<evidence type="ECO:0000256" key="3">
    <source>
        <dbReference type="ARBA" id="ARBA00022679"/>
    </source>
</evidence>
<evidence type="ECO:0000256" key="2">
    <source>
        <dbReference type="ARBA" id="ARBA00012254"/>
    </source>
</evidence>
<dbReference type="EMBL" id="JAWCUA010000010">
    <property type="protein sequence ID" value="MDU0114562.1"/>
    <property type="molecule type" value="Genomic_DNA"/>
</dbReference>
<evidence type="ECO:0000313" key="7">
    <source>
        <dbReference type="Proteomes" id="UP001257914"/>
    </source>
</evidence>
<dbReference type="PANTHER" id="PTHR43369">
    <property type="entry name" value="PHOSPHORIBOSYLGLYCINAMIDE FORMYLTRANSFERASE"/>
    <property type="match status" value="1"/>
</dbReference>
<feature type="domain" description="Formyl transferase N-terminal" evidence="5">
    <location>
        <begin position="7"/>
        <end position="167"/>
    </location>
</feature>
<dbReference type="SUPFAM" id="SSF53328">
    <property type="entry name" value="Formyltransferase"/>
    <property type="match status" value="1"/>
</dbReference>
<evidence type="ECO:0000256" key="4">
    <source>
        <dbReference type="ARBA" id="ARBA00022755"/>
    </source>
</evidence>
<evidence type="ECO:0000259" key="5">
    <source>
        <dbReference type="Pfam" id="PF00551"/>
    </source>
</evidence>
<evidence type="ECO:0000313" key="6">
    <source>
        <dbReference type="EMBL" id="MDU0114562.1"/>
    </source>
</evidence>
<keyword evidence="4" id="KW-0658">Purine biosynthesis</keyword>
<dbReference type="PANTHER" id="PTHR43369:SF2">
    <property type="entry name" value="PHOSPHORIBOSYLGLYCINAMIDE FORMYLTRANSFERASE"/>
    <property type="match status" value="1"/>
</dbReference>
<keyword evidence="3" id="KW-0808">Transferase</keyword>
<organism evidence="6 7">
    <name type="scientific">Psychrosphaera aquimarina</name>
    <dbReference type="NCBI Taxonomy" id="2044854"/>
    <lineage>
        <taxon>Bacteria</taxon>
        <taxon>Pseudomonadati</taxon>
        <taxon>Pseudomonadota</taxon>
        <taxon>Gammaproteobacteria</taxon>
        <taxon>Alteromonadales</taxon>
        <taxon>Pseudoalteromonadaceae</taxon>
        <taxon>Psychrosphaera</taxon>
    </lineage>
</organism>
<proteinExistence type="predicted"/>
<keyword evidence="7" id="KW-1185">Reference proteome</keyword>
<dbReference type="InterPro" id="IPR036477">
    <property type="entry name" value="Formyl_transf_N_sf"/>
</dbReference>
<comment type="pathway">
    <text evidence="1">Purine metabolism; IMP biosynthesis via de novo pathway; N(2)-formyl-N(1)-(5-phospho-D-ribosyl)glycinamide from N(1)-(5-phospho-D-ribosyl)glycinamide (10-formyl THF route): step 1/1.</text>
</comment>
<comment type="caution">
    <text evidence="6">The sequence shown here is derived from an EMBL/GenBank/DDBJ whole genome shotgun (WGS) entry which is preliminary data.</text>
</comment>
<dbReference type="InterPro" id="IPR002376">
    <property type="entry name" value="Formyl_transf_N"/>
</dbReference>
<sequence length="229" mass="25797">MNTKKLKVGFLCSSGGGDLIAINHAINYGLLTNVTILAVFTPEDSHLRTNEHLSGLPFVDYSIVKEERDKSFFKLLQKINELELDIVFLAGFKYIIPLSFIKKACPIINSHHSLLPAFPGLYKKEDVVRTDVGIIGHTLHYVDEGVDTGKKIIQMAMPNFKMDGFDKILSLYRQGADIMNIQTLLTLSSIKGETSMLPQQHVVGNLLFSEKIDQRVITYINDLAYRKLR</sequence>
<accession>A0ABU3R4G5</accession>